<dbReference type="OrthoDB" id="5138626at2"/>
<evidence type="ECO:0000313" key="4">
    <source>
        <dbReference type="Proteomes" id="UP000314616"/>
    </source>
</evidence>
<keyword evidence="2" id="KW-0812">Transmembrane</keyword>
<organism evidence="3 4">
    <name type="scientific">Georgenia yuyongxinii</name>
    <dbReference type="NCBI Taxonomy" id="2589797"/>
    <lineage>
        <taxon>Bacteria</taxon>
        <taxon>Bacillati</taxon>
        <taxon>Actinomycetota</taxon>
        <taxon>Actinomycetes</taxon>
        <taxon>Micrococcales</taxon>
        <taxon>Bogoriellaceae</taxon>
        <taxon>Georgenia</taxon>
    </lineage>
</organism>
<dbReference type="RefSeq" id="WP_139927422.1">
    <property type="nucleotide sequence ID" value="NZ_CP040915.1"/>
</dbReference>
<reference evidence="3 4" key="1">
    <citation type="submission" date="2019-05" db="EMBL/GenBank/DDBJ databases">
        <title>Georgenia *** sp. nov., and Georgenia *** sp. nov., isolated from the intestinal contents of plateau pika (Ochotona curzoniae) in the Qinghai-Tibet plateau of China.</title>
        <authorList>
            <person name="Tian Z."/>
        </authorList>
    </citation>
    <scope>NUCLEOTIDE SEQUENCE [LARGE SCALE GENOMIC DNA]</scope>
    <source>
        <strain evidence="3 4">Z443</strain>
    </source>
</reference>
<dbReference type="AlphaFoldDB" id="A0A5B8C0L3"/>
<gene>
    <name evidence="3" type="ORF">FE374_04425</name>
</gene>
<feature type="transmembrane region" description="Helical" evidence="2">
    <location>
        <begin position="659"/>
        <end position="678"/>
    </location>
</feature>
<feature type="compositionally biased region" description="Basic and acidic residues" evidence="1">
    <location>
        <begin position="582"/>
        <end position="607"/>
    </location>
</feature>
<proteinExistence type="predicted"/>
<dbReference type="KEGG" id="gyu:FE374_04425"/>
<feature type="transmembrane region" description="Helical" evidence="2">
    <location>
        <begin position="685"/>
        <end position="709"/>
    </location>
</feature>
<sequence length="712" mass="76303">MTDAVINDDYVQSSDALLDGGYALIGAVYSLVKLQGAATKRDLILAAASHALRGGDKTATEVGSVVSQVWPGARTDQSSVDEALAVGRELNLMAPVEGLDGAVLWRLTALGSDDVDRQSDWVHLIKDAAIKELQSRAQSDSGRSVDYETAELWLERIVGGLIVGITASQDAYLGRVEHLITQRLSPRGIDQSVVLAKIAASTSDPDVVAFLQACAIAALDPLDPFGAELVSHITTGCVLHSYIAGRDSAVVLDNLGTPRGQRALLDTPVLVELIGPVRVNEPARTSIRAAVAAGWEVVACDHTLEELIALTEREVPRIRESLRRAHNQGVRAEWYASLVADQLPSYCIEALQDGTYSLIEQMIEAAKAMVDTLAELGVTVRPHFNDQDAHYVSRCKDALEKVLEGVGVGRSAAVIQRDADSMAMVWRRRRRETPKRAWPGGWIITPDRHMATAFRSLDRADSVPLTLSLPQWMMILSVTVPPAEVVDLASAAALQLVEEAMWLLPSRFPSDVAMDLAKQISPDHGGSATDLRYAQLTLDAALNGDGGPRSATSMAAEVLESRNSRRDRQNALALARAKRAETDAGREADAARRMASEQKRIADEATKESQTSIQRMEALRQQLAWAGIRTKRIVITLICVFVGVVLGVGAWLLGVGYVAILGALGGLVVVGVGGYRWCKSAEAKLLPLLVGAGVEVISLASALVGLFVANGG</sequence>
<keyword evidence="2" id="KW-0472">Membrane</keyword>
<feature type="transmembrane region" description="Helical" evidence="2">
    <location>
        <begin position="633"/>
        <end position="653"/>
    </location>
</feature>
<accession>A0A5B8C0L3</accession>
<evidence type="ECO:0000256" key="1">
    <source>
        <dbReference type="SAM" id="MobiDB-lite"/>
    </source>
</evidence>
<dbReference type="EMBL" id="CP040915">
    <property type="protein sequence ID" value="QDC23978.1"/>
    <property type="molecule type" value="Genomic_DNA"/>
</dbReference>
<name>A0A5B8C0L3_9MICO</name>
<evidence type="ECO:0000256" key="2">
    <source>
        <dbReference type="SAM" id="Phobius"/>
    </source>
</evidence>
<keyword evidence="2" id="KW-1133">Transmembrane helix</keyword>
<evidence type="ECO:0000313" key="3">
    <source>
        <dbReference type="EMBL" id="QDC23978.1"/>
    </source>
</evidence>
<protein>
    <submittedName>
        <fullName evidence="3">Uncharacterized protein</fullName>
    </submittedName>
</protein>
<feature type="region of interest" description="Disordered" evidence="1">
    <location>
        <begin position="582"/>
        <end position="609"/>
    </location>
</feature>
<dbReference type="Proteomes" id="UP000314616">
    <property type="component" value="Chromosome"/>
</dbReference>